<comment type="caution">
    <text evidence="1">The sequence shown here is derived from an EMBL/GenBank/DDBJ whole genome shotgun (WGS) entry which is preliminary data.</text>
</comment>
<keyword evidence="2" id="KW-1185">Reference proteome</keyword>
<dbReference type="Proteomes" id="UP001218188">
    <property type="component" value="Unassembled WGS sequence"/>
</dbReference>
<organism evidence="1 2">
    <name type="scientific">Mycena alexandri</name>
    <dbReference type="NCBI Taxonomy" id="1745969"/>
    <lineage>
        <taxon>Eukaryota</taxon>
        <taxon>Fungi</taxon>
        <taxon>Dikarya</taxon>
        <taxon>Basidiomycota</taxon>
        <taxon>Agaricomycotina</taxon>
        <taxon>Agaricomycetes</taxon>
        <taxon>Agaricomycetidae</taxon>
        <taxon>Agaricales</taxon>
        <taxon>Marasmiineae</taxon>
        <taxon>Mycenaceae</taxon>
        <taxon>Mycena</taxon>
    </lineage>
</organism>
<evidence type="ECO:0000313" key="2">
    <source>
        <dbReference type="Proteomes" id="UP001218188"/>
    </source>
</evidence>
<accession>A0AAD6XH23</accession>
<dbReference type="SUPFAM" id="SSF52047">
    <property type="entry name" value="RNI-like"/>
    <property type="match status" value="1"/>
</dbReference>
<gene>
    <name evidence="1" type="ORF">C8F04DRAFT_521519</name>
</gene>
<evidence type="ECO:0000313" key="1">
    <source>
        <dbReference type="EMBL" id="KAJ7045009.1"/>
    </source>
</evidence>
<sequence>MSLILNHETLPTELWIEIFTHLDERSYAVSHAPFQLLPGIASEANAGTAYTTVVLVCRNWRAWAIGFLYRNIKISDSNNMQAYDRFMDIHREYGQWVQRAILPYSATVTESFQAMPSTEILSLYPNLHTLVRPPHRPLFSSLTFDFDATCPPLFSLRRLDWWNHAEASRSGGINSLIAVLCAAPNLEYLFIGIVRAQFSPFHGLGGTGQIIDLPHLRTLRLSTTTALLLRQIVAQWTLPALDNLVMDTPMLGVGTDVMWESFGPQLRVMELGKHIRFLLEENIASCLRGCPSLHELNYYIFTTMLPEVDAENIYPSITSIAINMAEVALLGELRDEWEHLERHFNIFAGTMFPSLRQLRIYAMSERFLLDERFPALHRQLSDRGCIVEIVEKANA</sequence>
<name>A0AAD6XH23_9AGAR</name>
<dbReference type="Gene3D" id="3.80.10.10">
    <property type="entry name" value="Ribonuclease Inhibitor"/>
    <property type="match status" value="1"/>
</dbReference>
<dbReference type="AlphaFoldDB" id="A0AAD6XH23"/>
<reference evidence="1" key="1">
    <citation type="submission" date="2023-03" db="EMBL/GenBank/DDBJ databases">
        <title>Massive genome expansion in bonnet fungi (Mycena s.s.) driven by repeated elements and novel gene families across ecological guilds.</title>
        <authorList>
            <consortium name="Lawrence Berkeley National Laboratory"/>
            <person name="Harder C.B."/>
            <person name="Miyauchi S."/>
            <person name="Viragh M."/>
            <person name="Kuo A."/>
            <person name="Thoen E."/>
            <person name="Andreopoulos B."/>
            <person name="Lu D."/>
            <person name="Skrede I."/>
            <person name="Drula E."/>
            <person name="Henrissat B."/>
            <person name="Morin E."/>
            <person name="Kohler A."/>
            <person name="Barry K."/>
            <person name="LaButti K."/>
            <person name="Morin E."/>
            <person name="Salamov A."/>
            <person name="Lipzen A."/>
            <person name="Mereny Z."/>
            <person name="Hegedus B."/>
            <person name="Baldrian P."/>
            <person name="Stursova M."/>
            <person name="Weitz H."/>
            <person name="Taylor A."/>
            <person name="Grigoriev I.V."/>
            <person name="Nagy L.G."/>
            <person name="Martin F."/>
            <person name="Kauserud H."/>
        </authorList>
    </citation>
    <scope>NUCLEOTIDE SEQUENCE</scope>
    <source>
        <strain evidence="1">CBHHK200</strain>
    </source>
</reference>
<protein>
    <recommendedName>
        <fullName evidence="3">F-box domain-containing protein</fullName>
    </recommendedName>
</protein>
<dbReference type="InterPro" id="IPR032675">
    <property type="entry name" value="LRR_dom_sf"/>
</dbReference>
<proteinExistence type="predicted"/>
<evidence type="ECO:0008006" key="3">
    <source>
        <dbReference type="Google" id="ProtNLM"/>
    </source>
</evidence>
<dbReference type="EMBL" id="JARJCM010000005">
    <property type="protein sequence ID" value="KAJ7045009.1"/>
    <property type="molecule type" value="Genomic_DNA"/>
</dbReference>